<evidence type="ECO:0000313" key="3">
    <source>
        <dbReference type="Proteomes" id="UP000207598"/>
    </source>
</evidence>
<gene>
    <name evidence="2" type="ORF">MAA8898_01050</name>
</gene>
<keyword evidence="3" id="KW-1185">Reference proteome</keyword>
<evidence type="ECO:0000256" key="1">
    <source>
        <dbReference type="SAM" id="Phobius"/>
    </source>
</evidence>
<name>A0A238K1M5_9RHOB</name>
<proteinExistence type="predicted"/>
<feature type="transmembrane region" description="Helical" evidence="1">
    <location>
        <begin position="108"/>
        <end position="126"/>
    </location>
</feature>
<keyword evidence="1" id="KW-0812">Transmembrane</keyword>
<dbReference type="RefSeq" id="WP_094019903.1">
    <property type="nucleotide sequence ID" value="NZ_FXYF01000002.1"/>
</dbReference>
<feature type="transmembrane region" description="Helical" evidence="1">
    <location>
        <begin position="31"/>
        <end position="51"/>
    </location>
</feature>
<accession>A0A238K1M5</accession>
<organism evidence="2 3">
    <name type="scientific">Maliponia aquimaris</name>
    <dbReference type="NCBI Taxonomy" id="1673631"/>
    <lineage>
        <taxon>Bacteria</taxon>
        <taxon>Pseudomonadati</taxon>
        <taxon>Pseudomonadota</taxon>
        <taxon>Alphaproteobacteria</taxon>
        <taxon>Rhodobacterales</taxon>
        <taxon>Paracoccaceae</taxon>
        <taxon>Maliponia</taxon>
    </lineage>
</organism>
<protein>
    <submittedName>
        <fullName evidence="2">Uncharacterized protein</fullName>
    </submittedName>
</protein>
<dbReference type="Proteomes" id="UP000207598">
    <property type="component" value="Unassembled WGS sequence"/>
</dbReference>
<reference evidence="2 3" key="1">
    <citation type="submission" date="2017-05" db="EMBL/GenBank/DDBJ databases">
        <authorList>
            <person name="Song R."/>
            <person name="Chenine A.L."/>
            <person name="Ruprecht R.M."/>
        </authorList>
    </citation>
    <scope>NUCLEOTIDE SEQUENCE [LARGE SCALE GENOMIC DNA]</scope>
    <source>
        <strain evidence="2 3">CECT 8898</strain>
    </source>
</reference>
<keyword evidence="1" id="KW-0472">Membrane</keyword>
<dbReference type="OrthoDB" id="9091408at2"/>
<dbReference type="EMBL" id="FXYF01000002">
    <property type="protein sequence ID" value="SMX36799.1"/>
    <property type="molecule type" value="Genomic_DNA"/>
</dbReference>
<dbReference type="AlphaFoldDB" id="A0A238K1M5"/>
<evidence type="ECO:0000313" key="2">
    <source>
        <dbReference type="EMBL" id="SMX36799.1"/>
    </source>
</evidence>
<keyword evidence="1" id="KW-1133">Transmembrane helix</keyword>
<sequence length="144" mass="15372">MSRDEAILLFGTLAIVLGGMAADLWVSPDAFARAGAVLVVFGVVSVGRALLAAERAHARHETRFEKLEAAYLDAAMTEAGQISPEAFSRLAESYSSLRQARVTRESRLMKAEIGIVCLGTLIWGFGDLAFANPHCTPTMGALTC</sequence>